<dbReference type="EMBL" id="JABBZE010000892">
    <property type="protein sequence ID" value="NMU93816.1"/>
    <property type="molecule type" value="Genomic_DNA"/>
</dbReference>
<protein>
    <submittedName>
        <fullName evidence="1">Carboxymuconolactone decarboxylase family protein</fullName>
    </submittedName>
</protein>
<sequence>IVYAYARQLQETGQVEPALYAEAVQRWAAVGVVELTAVIGYYTMVSMTLNAHEIPMPDDAPAPLDVPQQDGWPALSRLAPLAGEGKA</sequence>
<dbReference type="Gene3D" id="1.20.1290.10">
    <property type="entry name" value="AhpD-like"/>
    <property type="match status" value="1"/>
</dbReference>
<name>A0A848NR76_9BURK</name>
<evidence type="ECO:0000313" key="2">
    <source>
        <dbReference type="Proteomes" id="UP000542405"/>
    </source>
</evidence>
<proteinExistence type="predicted"/>
<accession>A0A848NR76</accession>
<gene>
    <name evidence="1" type="ORF">HGQ98_31805</name>
</gene>
<reference evidence="1 2" key="1">
    <citation type="submission" date="2020-04" db="EMBL/GenBank/DDBJ databases">
        <title>Achromobacter ruhlandii genome sequencing and assembly.</title>
        <authorList>
            <person name="Martins R.C.R."/>
            <person name="Perdigao-Neto L.V."/>
            <person name="Levin A.S.S."/>
            <person name="Costa S.F."/>
        </authorList>
    </citation>
    <scope>NUCLEOTIDE SEQUENCE [LARGE SCALE GENOMIC DNA]</scope>
    <source>
        <strain evidence="1 2">9035ralo</strain>
    </source>
</reference>
<comment type="caution">
    <text evidence="1">The sequence shown here is derived from an EMBL/GenBank/DDBJ whole genome shotgun (WGS) entry which is preliminary data.</text>
</comment>
<dbReference type="SUPFAM" id="SSF69118">
    <property type="entry name" value="AhpD-like"/>
    <property type="match status" value="1"/>
</dbReference>
<organism evidence="1 2">
    <name type="scientific">Achromobacter ruhlandii</name>
    <dbReference type="NCBI Taxonomy" id="72557"/>
    <lineage>
        <taxon>Bacteria</taxon>
        <taxon>Pseudomonadati</taxon>
        <taxon>Pseudomonadota</taxon>
        <taxon>Betaproteobacteria</taxon>
        <taxon>Burkholderiales</taxon>
        <taxon>Alcaligenaceae</taxon>
        <taxon>Achromobacter</taxon>
    </lineage>
</organism>
<feature type="non-terminal residue" evidence="1">
    <location>
        <position position="1"/>
    </location>
</feature>
<dbReference type="AlphaFoldDB" id="A0A848NR76"/>
<dbReference type="Proteomes" id="UP000542405">
    <property type="component" value="Unassembled WGS sequence"/>
</dbReference>
<dbReference type="InterPro" id="IPR029032">
    <property type="entry name" value="AhpD-like"/>
</dbReference>
<evidence type="ECO:0000313" key="1">
    <source>
        <dbReference type="EMBL" id="NMU93816.1"/>
    </source>
</evidence>